<dbReference type="Proteomes" id="UP001054252">
    <property type="component" value="Unassembled WGS sequence"/>
</dbReference>
<comment type="caution">
    <text evidence="1">The sequence shown here is derived from an EMBL/GenBank/DDBJ whole genome shotgun (WGS) entry which is preliminary data.</text>
</comment>
<name>A0AAV5I3J4_9ROSI</name>
<dbReference type="AlphaFoldDB" id="A0AAV5I3J4"/>
<evidence type="ECO:0000313" key="1">
    <source>
        <dbReference type="EMBL" id="GKU93492.1"/>
    </source>
</evidence>
<accession>A0AAV5I3J4</accession>
<reference evidence="1 2" key="1">
    <citation type="journal article" date="2021" name="Commun. Biol.">
        <title>The genome of Shorea leprosula (Dipterocarpaceae) highlights the ecological relevance of drought in aseasonal tropical rainforests.</title>
        <authorList>
            <person name="Ng K.K.S."/>
            <person name="Kobayashi M.J."/>
            <person name="Fawcett J.A."/>
            <person name="Hatakeyama M."/>
            <person name="Paape T."/>
            <person name="Ng C.H."/>
            <person name="Ang C.C."/>
            <person name="Tnah L.H."/>
            <person name="Lee C.T."/>
            <person name="Nishiyama T."/>
            <person name="Sese J."/>
            <person name="O'Brien M.J."/>
            <person name="Copetti D."/>
            <person name="Mohd Noor M.I."/>
            <person name="Ong R.C."/>
            <person name="Putra M."/>
            <person name="Sireger I.Z."/>
            <person name="Indrioko S."/>
            <person name="Kosugi Y."/>
            <person name="Izuno A."/>
            <person name="Isagi Y."/>
            <person name="Lee S.L."/>
            <person name="Shimizu K.K."/>
        </authorList>
    </citation>
    <scope>NUCLEOTIDE SEQUENCE [LARGE SCALE GENOMIC DNA]</scope>
    <source>
        <strain evidence="1">214</strain>
    </source>
</reference>
<keyword evidence="2" id="KW-1185">Reference proteome</keyword>
<gene>
    <name evidence="1" type="ORF">SLEP1_g7084</name>
</gene>
<protein>
    <submittedName>
        <fullName evidence="1">Uncharacterized protein</fullName>
    </submittedName>
</protein>
<sequence>MRLAKKNFKTVDANEIVDLKQTSPGDSSTFVEAKSSTVDKLFGQEGENAFEEETVALPPTVEEIQVATLLEVQMSELKTRISSKQKALADMNTRRKQLLDGLHSQLKKLEPKRVVAEALAKKNQGITKELTAMQLEWKEWRDFL</sequence>
<evidence type="ECO:0000313" key="2">
    <source>
        <dbReference type="Proteomes" id="UP001054252"/>
    </source>
</evidence>
<organism evidence="1 2">
    <name type="scientific">Rubroshorea leprosula</name>
    <dbReference type="NCBI Taxonomy" id="152421"/>
    <lineage>
        <taxon>Eukaryota</taxon>
        <taxon>Viridiplantae</taxon>
        <taxon>Streptophyta</taxon>
        <taxon>Embryophyta</taxon>
        <taxon>Tracheophyta</taxon>
        <taxon>Spermatophyta</taxon>
        <taxon>Magnoliopsida</taxon>
        <taxon>eudicotyledons</taxon>
        <taxon>Gunneridae</taxon>
        <taxon>Pentapetalae</taxon>
        <taxon>rosids</taxon>
        <taxon>malvids</taxon>
        <taxon>Malvales</taxon>
        <taxon>Dipterocarpaceae</taxon>
        <taxon>Rubroshorea</taxon>
    </lineage>
</organism>
<proteinExistence type="predicted"/>
<dbReference type="EMBL" id="BPVZ01000007">
    <property type="protein sequence ID" value="GKU93492.1"/>
    <property type="molecule type" value="Genomic_DNA"/>
</dbReference>